<reference evidence="1 2" key="1">
    <citation type="journal article" date="2010" name="Environ. Microbiol.">
        <title>Genomic analysis of oceanic cyanobacterial myoviruses compared with T4-like myoviruses from diverse hosts and environments.</title>
        <authorList>
            <person name="Sullivan M.B."/>
            <person name="Huang K.H."/>
            <person name="Ignacio-Espinoza J.C."/>
            <person name="Berlin A.M."/>
            <person name="Kelly L."/>
            <person name="Weigele P.R."/>
            <person name="DeFrancesco A.S."/>
            <person name="Kern S.E."/>
            <person name="Thompson L.R."/>
            <person name="Young S."/>
            <person name="Yandava C."/>
            <person name="Fu R."/>
            <person name="Krastins B."/>
            <person name="Chase M."/>
            <person name="Sarracino D."/>
            <person name="Osburne M.S."/>
            <person name="Henn M.R."/>
            <person name="Chisholm S.W."/>
        </authorList>
    </citation>
    <scope>NUCLEOTIDE SEQUENCE [LARGE SCALE GENOMIC DNA]</scope>
    <source>
        <strain evidence="1">Syn19</strain>
    </source>
</reference>
<dbReference type="RefSeq" id="YP_004323851.1">
    <property type="nucleotide sequence ID" value="NC_015286.1"/>
</dbReference>
<protein>
    <recommendedName>
        <fullName evidence="3">Baseplate hub assembly catalyst</fullName>
    </recommendedName>
</protein>
<accession>E3SPY3</accession>
<dbReference type="EMBL" id="GU071106">
    <property type="protein sequence ID" value="ADO99539.1"/>
    <property type="molecule type" value="Genomic_DNA"/>
</dbReference>
<sequence>MHHHKWDIQYIEELMPWEKEVYIMMLTDFLKEEQRRMQEQQNQRR</sequence>
<evidence type="ECO:0000313" key="1">
    <source>
        <dbReference type="EMBL" id="ADO99539.1"/>
    </source>
</evidence>
<gene>
    <name evidence="1" type="ORF">Syn19_013</name>
</gene>
<dbReference type="Proteomes" id="UP000006535">
    <property type="component" value="Segment"/>
</dbReference>
<evidence type="ECO:0008006" key="3">
    <source>
        <dbReference type="Google" id="ProtNLM"/>
    </source>
</evidence>
<proteinExistence type="predicted"/>
<dbReference type="KEGG" id="vg:10328551"/>
<keyword evidence="2" id="KW-1185">Reference proteome</keyword>
<name>E3SPY3_9CAUD</name>
<organism evidence="1 2">
    <name type="scientific">Synechococcus phage Syn19</name>
    <dbReference type="NCBI Taxonomy" id="445684"/>
    <lineage>
        <taxon>Viruses</taxon>
        <taxon>Duplodnaviria</taxon>
        <taxon>Heunggongvirae</taxon>
        <taxon>Uroviricota</taxon>
        <taxon>Caudoviricetes</taxon>
        <taxon>Pantevenvirales</taxon>
        <taxon>Kyanoviridae</taxon>
        <taxon>Pontusvirus</taxon>
        <taxon>Pontusvirus syn19</taxon>
    </lineage>
</organism>
<dbReference type="OrthoDB" id="28005at10239"/>
<dbReference type="GeneID" id="10328551"/>
<evidence type="ECO:0000313" key="2">
    <source>
        <dbReference type="Proteomes" id="UP000006535"/>
    </source>
</evidence>